<dbReference type="AlphaFoldDB" id="A0AA41PV76"/>
<dbReference type="SUPFAM" id="SSF46785">
    <property type="entry name" value="Winged helix' DNA-binding domain"/>
    <property type="match status" value="1"/>
</dbReference>
<dbReference type="Proteomes" id="UP001165378">
    <property type="component" value="Unassembled WGS sequence"/>
</dbReference>
<keyword evidence="2" id="KW-1185">Reference proteome</keyword>
<evidence type="ECO:0000313" key="2">
    <source>
        <dbReference type="Proteomes" id="UP001165378"/>
    </source>
</evidence>
<dbReference type="InterPro" id="IPR036388">
    <property type="entry name" value="WH-like_DNA-bd_sf"/>
</dbReference>
<name>A0AA41PV76_9ACTN</name>
<protein>
    <submittedName>
        <fullName evidence="1">MarR family winged helix-turn-helix transcriptional regulator</fullName>
    </submittedName>
</protein>
<sequence>MSGDVLDRPECRAGDEHREASVETLRYAFNGFLAAVRADRAARSAGSDSPQVQRHRVLVTLADELDLDTATLAGVVGLPLAHMSALLEVLGREGLVEAVRAGRGRGGTVIRLTPSGLRALDELDTVFRKHWEAALADLPADDLRTAARVISRLTGVIVPAR</sequence>
<gene>
    <name evidence="1" type="ORF">LZ495_03160</name>
</gene>
<evidence type="ECO:0000313" key="1">
    <source>
        <dbReference type="EMBL" id="MCF2526222.1"/>
    </source>
</evidence>
<comment type="caution">
    <text evidence="1">The sequence shown here is derived from an EMBL/GenBank/DDBJ whole genome shotgun (WGS) entry which is preliminary data.</text>
</comment>
<dbReference type="InterPro" id="IPR036390">
    <property type="entry name" value="WH_DNA-bd_sf"/>
</dbReference>
<organism evidence="1 2">
    <name type="scientific">Yinghuangia soli</name>
    <dbReference type="NCBI Taxonomy" id="2908204"/>
    <lineage>
        <taxon>Bacteria</taxon>
        <taxon>Bacillati</taxon>
        <taxon>Actinomycetota</taxon>
        <taxon>Actinomycetes</taxon>
        <taxon>Kitasatosporales</taxon>
        <taxon>Streptomycetaceae</taxon>
        <taxon>Yinghuangia</taxon>
    </lineage>
</organism>
<reference evidence="1" key="1">
    <citation type="submission" date="2022-01" db="EMBL/GenBank/DDBJ databases">
        <title>Genome-Based Taxonomic Classification of the Phylum Actinobacteria.</title>
        <authorList>
            <person name="Gao Y."/>
        </authorList>
    </citation>
    <scope>NUCLEOTIDE SEQUENCE</scope>
    <source>
        <strain evidence="1">KLBMP 8922</strain>
    </source>
</reference>
<accession>A0AA41PV76</accession>
<proteinExistence type="predicted"/>
<dbReference type="RefSeq" id="WP_235050271.1">
    <property type="nucleotide sequence ID" value="NZ_JAKFHA010000001.1"/>
</dbReference>
<dbReference type="Gene3D" id="1.10.10.10">
    <property type="entry name" value="Winged helix-like DNA-binding domain superfamily/Winged helix DNA-binding domain"/>
    <property type="match status" value="1"/>
</dbReference>
<dbReference type="EMBL" id="JAKFHA010000001">
    <property type="protein sequence ID" value="MCF2526222.1"/>
    <property type="molecule type" value="Genomic_DNA"/>
</dbReference>